<organism evidence="2 3">
    <name type="scientific">Portunus trituberculatus</name>
    <name type="common">Swimming crab</name>
    <name type="synonym">Neptunus trituberculatus</name>
    <dbReference type="NCBI Taxonomy" id="210409"/>
    <lineage>
        <taxon>Eukaryota</taxon>
        <taxon>Metazoa</taxon>
        <taxon>Ecdysozoa</taxon>
        <taxon>Arthropoda</taxon>
        <taxon>Crustacea</taxon>
        <taxon>Multicrustacea</taxon>
        <taxon>Malacostraca</taxon>
        <taxon>Eumalacostraca</taxon>
        <taxon>Eucarida</taxon>
        <taxon>Decapoda</taxon>
        <taxon>Pleocyemata</taxon>
        <taxon>Brachyura</taxon>
        <taxon>Eubrachyura</taxon>
        <taxon>Portunoidea</taxon>
        <taxon>Portunidae</taxon>
        <taxon>Portuninae</taxon>
        <taxon>Portunus</taxon>
    </lineage>
</organism>
<dbReference type="Proteomes" id="UP000324222">
    <property type="component" value="Unassembled WGS sequence"/>
</dbReference>
<feature type="region of interest" description="Disordered" evidence="1">
    <location>
        <begin position="1"/>
        <end position="24"/>
    </location>
</feature>
<sequence length="202" mass="22029">MIHKSYIPTSPSSEPRTPINSLPPRLAHLTPLLTAGRMCQETARGKERRGLRTGAIIAATGVQGVALKTVVMKPRRPPATESQDQSSSDPLTAAELCVIDSYVEVGEEGITVNYGSYFFSCQRGSDPRSRDIVRDDAVPRWLVCTTAARRGGAGPNGCYKGQISKYRGARPSRDTTATAGHRTKYILQQNKLSGERKEGRKK</sequence>
<name>A0A5B7F1U6_PORTR</name>
<dbReference type="EMBL" id="VSRR010005016">
    <property type="protein sequence ID" value="MPC41340.1"/>
    <property type="molecule type" value="Genomic_DNA"/>
</dbReference>
<evidence type="ECO:0000313" key="2">
    <source>
        <dbReference type="EMBL" id="MPC41340.1"/>
    </source>
</evidence>
<evidence type="ECO:0000313" key="3">
    <source>
        <dbReference type="Proteomes" id="UP000324222"/>
    </source>
</evidence>
<accession>A0A5B7F1U6</accession>
<keyword evidence="3" id="KW-1185">Reference proteome</keyword>
<dbReference type="AlphaFoldDB" id="A0A5B7F1U6"/>
<comment type="caution">
    <text evidence="2">The sequence shown here is derived from an EMBL/GenBank/DDBJ whole genome shotgun (WGS) entry which is preliminary data.</text>
</comment>
<feature type="compositionally biased region" description="Polar residues" evidence="1">
    <location>
        <begin position="7"/>
        <end position="20"/>
    </location>
</feature>
<proteinExistence type="predicted"/>
<protein>
    <submittedName>
        <fullName evidence="2">Uncharacterized protein</fullName>
    </submittedName>
</protein>
<feature type="region of interest" description="Disordered" evidence="1">
    <location>
        <begin position="163"/>
        <end position="182"/>
    </location>
</feature>
<evidence type="ECO:0000256" key="1">
    <source>
        <dbReference type="SAM" id="MobiDB-lite"/>
    </source>
</evidence>
<reference evidence="2 3" key="1">
    <citation type="submission" date="2019-05" db="EMBL/GenBank/DDBJ databases">
        <title>Another draft genome of Portunus trituberculatus and its Hox gene families provides insights of decapod evolution.</title>
        <authorList>
            <person name="Jeong J.-H."/>
            <person name="Song I."/>
            <person name="Kim S."/>
            <person name="Choi T."/>
            <person name="Kim D."/>
            <person name="Ryu S."/>
            <person name="Kim W."/>
        </authorList>
    </citation>
    <scope>NUCLEOTIDE SEQUENCE [LARGE SCALE GENOMIC DNA]</scope>
    <source>
        <tissue evidence="2">Muscle</tissue>
    </source>
</reference>
<gene>
    <name evidence="2" type="ORF">E2C01_034928</name>
</gene>